<evidence type="ECO:0000313" key="2">
    <source>
        <dbReference type="EMBL" id="CAF4351900.1"/>
    </source>
</evidence>
<dbReference type="SUPFAM" id="SSF69318">
    <property type="entry name" value="Integrin alpha N-terminal domain"/>
    <property type="match status" value="1"/>
</dbReference>
<dbReference type="InterPro" id="IPR013517">
    <property type="entry name" value="FG-GAP"/>
</dbReference>
<protein>
    <recommendedName>
        <fullName evidence="4">VCBS repeat-containing protein</fullName>
    </recommendedName>
</protein>
<dbReference type="Pfam" id="PF13517">
    <property type="entry name" value="FG-GAP_3"/>
    <property type="match status" value="1"/>
</dbReference>
<name>A0A820L6Z1_9BILA</name>
<dbReference type="Proteomes" id="UP000663862">
    <property type="component" value="Unassembled WGS sequence"/>
</dbReference>
<evidence type="ECO:0000313" key="3">
    <source>
        <dbReference type="Proteomes" id="UP000663862"/>
    </source>
</evidence>
<keyword evidence="1" id="KW-0732">Signal</keyword>
<evidence type="ECO:0008006" key="4">
    <source>
        <dbReference type="Google" id="ProtNLM"/>
    </source>
</evidence>
<proteinExistence type="predicted"/>
<dbReference type="EMBL" id="CAJOBQ010000423">
    <property type="protein sequence ID" value="CAF4351900.1"/>
    <property type="molecule type" value="Genomic_DNA"/>
</dbReference>
<organism evidence="2 3">
    <name type="scientific">Rotaria socialis</name>
    <dbReference type="NCBI Taxonomy" id="392032"/>
    <lineage>
        <taxon>Eukaryota</taxon>
        <taxon>Metazoa</taxon>
        <taxon>Spiralia</taxon>
        <taxon>Gnathifera</taxon>
        <taxon>Rotifera</taxon>
        <taxon>Eurotatoria</taxon>
        <taxon>Bdelloidea</taxon>
        <taxon>Philodinida</taxon>
        <taxon>Philodinidae</taxon>
        <taxon>Rotaria</taxon>
    </lineage>
</organism>
<dbReference type="InterPro" id="IPR028994">
    <property type="entry name" value="Integrin_alpha_N"/>
</dbReference>
<dbReference type="AlphaFoldDB" id="A0A820L6Z1"/>
<evidence type="ECO:0000256" key="1">
    <source>
        <dbReference type="ARBA" id="ARBA00022729"/>
    </source>
</evidence>
<gene>
    <name evidence="2" type="ORF">TSG867_LOCUS9596</name>
</gene>
<comment type="caution">
    <text evidence="2">The sequence shown here is derived from an EMBL/GenBank/DDBJ whole genome shotgun (WGS) entry which is preliminary data.</text>
</comment>
<reference evidence="2" key="1">
    <citation type="submission" date="2021-02" db="EMBL/GenBank/DDBJ databases">
        <authorList>
            <person name="Nowell W R."/>
        </authorList>
    </citation>
    <scope>NUCLEOTIDE SEQUENCE</scope>
</reference>
<accession>A0A820L6Z1</accession>
<sequence length="109" mass="11998">MTFSTGLKSHPYSVALNDFNQNKQLDIIVANQGTKNLVTLLGKGNGMFENQASHDASLYFAPVTVGLGELNNDGHSEIVFAYDNCDYIDILVPYDTGAFPQRMTYITDT</sequence>